<evidence type="ECO:0000256" key="22">
    <source>
        <dbReference type="SAM" id="Phobius"/>
    </source>
</evidence>
<feature type="signal peptide" evidence="23">
    <location>
        <begin position="1"/>
        <end position="17"/>
    </location>
</feature>
<dbReference type="InterPro" id="IPR007110">
    <property type="entry name" value="Ig-like_dom"/>
</dbReference>
<keyword evidence="4" id="KW-0808">Transferase</keyword>
<keyword evidence="5 22" id="KW-0812">Transmembrane</keyword>
<keyword evidence="8 20" id="KW-0547">Nucleotide-binding</keyword>
<evidence type="ECO:0000313" key="27">
    <source>
        <dbReference type="Proteomes" id="UP001168821"/>
    </source>
</evidence>
<dbReference type="GO" id="GO:0005886">
    <property type="term" value="C:plasma membrane"/>
    <property type="evidence" value="ECO:0007669"/>
    <property type="project" value="TreeGrafter"/>
</dbReference>
<dbReference type="InterPro" id="IPR017441">
    <property type="entry name" value="Protein_kinase_ATP_BS"/>
</dbReference>
<evidence type="ECO:0000256" key="23">
    <source>
        <dbReference type="SAM" id="SignalP"/>
    </source>
</evidence>
<evidence type="ECO:0000256" key="9">
    <source>
        <dbReference type="ARBA" id="ARBA00022777"/>
    </source>
</evidence>
<dbReference type="InterPro" id="IPR050122">
    <property type="entry name" value="RTK"/>
</dbReference>
<dbReference type="InterPro" id="IPR020635">
    <property type="entry name" value="Tyr_kinase_cat_dom"/>
</dbReference>
<feature type="domain" description="Ig-like" evidence="25">
    <location>
        <begin position="153"/>
        <end position="243"/>
    </location>
</feature>
<evidence type="ECO:0000256" key="3">
    <source>
        <dbReference type="ARBA" id="ARBA00022553"/>
    </source>
</evidence>
<comment type="function">
    <text evidence="19">Receptor for basic fibroblast growth factor.</text>
</comment>
<keyword evidence="6 23" id="KW-0732">Signal</keyword>
<proteinExistence type="predicted"/>
<dbReference type="Pfam" id="PF07679">
    <property type="entry name" value="I-set"/>
    <property type="match status" value="2"/>
</dbReference>
<feature type="chain" id="PRO_5041353262" description="receptor protein-tyrosine kinase" evidence="23">
    <location>
        <begin position="18"/>
        <end position="1352"/>
    </location>
</feature>
<protein>
    <recommendedName>
        <fullName evidence="2">receptor protein-tyrosine kinase</fullName>
        <ecNumber evidence="2">2.7.10.1</ecNumber>
    </recommendedName>
</protein>
<dbReference type="PANTHER" id="PTHR24416:SF550">
    <property type="entry name" value="FIBROBLAST GROWTH FACTOR RECEPTOR HOMOLOG 1-RELATED"/>
    <property type="match status" value="1"/>
</dbReference>
<feature type="domain" description="Ig-like" evidence="25">
    <location>
        <begin position="812"/>
        <end position="895"/>
    </location>
</feature>
<keyword evidence="13" id="KW-0829">Tyrosine-protein kinase</keyword>
<feature type="domain" description="Ig-like" evidence="25">
    <location>
        <begin position="358"/>
        <end position="460"/>
    </location>
</feature>
<dbReference type="SMART" id="SM00409">
    <property type="entry name" value="IG"/>
    <property type="match status" value="8"/>
</dbReference>
<dbReference type="PROSITE" id="PS00109">
    <property type="entry name" value="PROTEIN_KINASE_TYR"/>
    <property type="match status" value="1"/>
</dbReference>
<feature type="domain" description="Ig-like" evidence="25">
    <location>
        <begin position="260"/>
        <end position="349"/>
    </location>
</feature>
<evidence type="ECO:0000256" key="2">
    <source>
        <dbReference type="ARBA" id="ARBA00011902"/>
    </source>
</evidence>
<dbReference type="SMART" id="SM00408">
    <property type="entry name" value="IGc2"/>
    <property type="match status" value="8"/>
</dbReference>
<dbReference type="InterPro" id="IPR001245">
    <property type="entry name" value="Ser-Thr/Tyr_kinase_cat_dom"/>
</dbReference>
<dbReference type="FunFam" id="3.30.200.20:FF:000593">
    <property type="entry name" value="Predicted protein"/>
    <property type="match status" value="1"/>
</dbReference>
<dbReference type="SUPFAM" id="SSF48726">
    <property type="entry name" value="Immunoglobulin"/>
    <property type="match status" value="8"/>
</dbReference>
<reference evidence="26" key="1">
    <citation type="journal article" date="2023" name="G3 (Bethesda)">
        <title>Whole genome assemblies of Zophobas morio and Tenebrio molitor.</title>
        <authorList>
            <person name="Kaur S."/>
            <person name="Stinson S.A."/>
            <person name="diCenzo G.C."/>
        </authorList>
    </citation>
    <scope>NUCLEOTIDE SEQUENCE</scope>
    <source>
        <strain evidence="26">QUZm001</strain>
    </source>
</reference>
<feature type="binding site" evidence="20">
    <location>
        <position position="1058"/>
    </location>
    <ligand>
        <name>ATP</name>
        <dbReference type="ChEBI" id="CHEBI:30616"/>
    </ligand>
</feature>
<evidence type="ECO:0000256" key="12">
    <source>
        <dbReference type="ARBA" id="ARBA00023136"/>
    </source>
</evidence>
<dbReference type="EC" id="2.7.10.1" evidence="2"/>
<feature type="domain" description="Ig-like" evidence="25">
    <location>
        <begin position="605"/>
        <end position="686"/>
    </location>
</feature>
<evidence type="ECO:0000256" key="17">
    <source>
        <dbReference type="ARBA" id="ARBA00023319"/>
    </source>
</evidence>
<evidence type="ECO:0000256" key="14">
    <source>
        <dbReference type="ARBA" id="ARBA00023157"/>
    </source>
</evidence>
<comment type="subcellular location">
    <subcellularLocation>
        <location evidence="1">Membrane</location>
        <topology evidence="1">Single-pass membrane protein</topology>
    </subcellularLocation>
</comment>
<keyword evidence="16" id="KW-0325">Glycoprotein</keyword>
<keyword evidence="9" id="KW-0418">Kinase</keyword>
<keyword evidence="27" id="KW-1185">Reference proteome</keyword>
<evidence type="ECO:0000256" key="21">
    <source>
        <dbReference type="SAM" id="MobiDB-lite"/>
    </source>
</evidence>
<dbReference type="GO" id="GO:0004714">
    <property type="term" value="F:transmembrane receptor protein tyrosine kinase activity"/>
    <property type="evidence" value="ECO:0007669"/>
    <property type="project" value="UniProtKB-EC"/>
</dbReference>
<evidence type="ECO:0000256" key="8">
    <source>
        <dbReference type="ARBA" id="ARBA00022741"/>
    </source>
</evidence>
<evidence type="ECO:0000313" key="26">
    <source>
        <dbReference type="EMBL" id="KAJ3639844.1"/>
    </source>
</evidence>
<dbReference type="InterPro" id="IPR003598">
    <property type="entry name" value="Ig_sub2"/>
</dbReference>
<dbReference type="FunFam" id="2.60.40.10:FF:000020">
    <property type="entry name" value="Fibroblast growth factor receptor"/>
    <property type="match status" value="2"/>
</dbReference>
<feature type="transmembrane region" description="Helical" evidence="22">
    <location>
        <begin position="916"/>
        <end position="939"/>
    </location>
</feature>
<sequence length="1352" mass="153698">MIRTVWLFFALATYSSALLPYTAKGNLPIHVVRGKGERTELSCSVAGSPQTHTLWYKNHRILLKSDRIHLRKTLVIDNLSFEDAGNYTCLSCNVYSCINRTYSLQVVDDLDRTSDNSEVLTNFLSDDNFDKDEDIYETYSRTKRSTNDSQKTPPVFVYPGKMSSVVVKPAGNMLSLKCTSSGSPAPNVTWYKNNKTPQRKLGEIRDHGSITMEDLTVEDTGNYTCIVCNELGCIQHTYFLEVTKDFIWDRSKRETERKAPYFVNPKKMPRLEVKHAGNMVNLKCKAGGFPTPNITWWKNDKTPPKRQLGEIRYQHWGMALEDLVTDDTGNYTCVVCNELGCINFTYSVEVIERFPSKPHIKNGYPQNFTVLVNTSVKFECPQTIPDIEPYIEWIKMENRADFDENSLTLGGGTYENTSFAVVQKSGDTDNPEVHEVKNVTLQDEGWYVCIATNSLGQTASKGYLKVIEKIVETKIPESSKKYILNTLSYLSKLVEEDLNHNRRTKRSIEQVPPFFINVKEKSEAISVLDGDSILLECESKGTPPPNTTWYKNDELLESRYHFSTLPLNNVTLKDSGNYKCLVCNEIDCVDHVFKVKVIVSFPMKPIIIDYVNNITLLTGDSKNLTCDFPKGSRIYWSRKLSNGSSVFVKESSSTYQIQNATRWDEGWYSCISVTDFGTKEIARYLTVLDDDDSNDIPEDFTWVRFKRETERKAPYFVNPKKMPRLEVKPAGNMVNLKCKAGGFPTPNITWWKNDKTPPKRQLGEIRYQHWGMALEDLVTDDTGNYTCVVCNELGCINFTYSVEVIERYHNKPVCTHPLENMTVVVGSNVNLTCTFLSHLNPYISWTRQYNATYAVVVQKSGDTDNPEVYEVKNVTYQDEGWYACIAANSLGQTASRGYLKVVDRLDVEQKFNSNNFITYAAIAIILILLAVCSIVVVFFKKLKIEKQKKILALETVRAAVVTQWTKKVIIEKIQNTTEDVSEPLLMPVVKIEKQKTQNNNSGDGMISEYELPMDSDWEIPRAMLSLGKSLGEGAFGKVVKAEAIGLLKPGVTSIVAVKMLKEGHTDNEMMDLVSEMEMMKMIGKHINIINLLGCCTQGGPLYVVVEFAPHGNLRDFLRQHRPSSGYEPAIGIVEKERKTLTQKDLVSFAYQVARGMEYLASRRCIHRDLAARNVLVSDDYILKIADFGLARDIHCNDYYRKTTDGRLPVKWMAPEALFHRVYTTQSDVWSYGILLWEIMTLGGTPYPSVPSVEKLFQLLRNGHRMEKPPCCSLEIYILMRECWSYQPNERPIFSQLVEDLDRILTFTANEEYLDLGLPQLDTPPSSQESTGDEEDFPFANLTSQCPNNVQLA</sequence>
<dbReference type="FunFam" id="2.60.40.10:FF:000016">
    <property type="entry name" value="Fibroblast growth factor receptor"/>
    <property type="match status" value="4"/>
</dbReference>
<dbReference type="Gene3D" id="2.60.40.10">
    <property type="entry name" value="Immunoglobulins"/>
    <property type="match status" value="8"/>
</dbReference>
<evidence type="ECO:0000256" key="10">
    <source>
        <dbReference type="ARBA" id="ARBA00022840"/>
    </source>
</evidence>
<dbReference type="InterPro" id="IPR013098">
    <property type="entry name" value="Ig_I-set"/>
</dbReference>
<dbReference type="Gene3D" id="3.30.200.20">
    <property type="entry name" value="Phosphorylase Kinase, domain 1"/>
    <property type="match status" value="1"/>
</dbReference>
<gene>
    <name evidence="26" type="ORF">Zmor_003179</name>
</gene>
<dbReference type="Gene3D" id="1.10.510.10">
    <property type="entry name" value="Transferase(Phosphotransferase) domain 1"/>
    <property type="match status" value="1"/>
</dbReference>
<evidence type="ECO:0000256" key="11">
    <source>
        <dbReference type="ARBA" id="ARBA00022989"/>
    </source>
</evidence>
<feature type="domain" description="Ig-like" evidence="25">
    <location>
        <begin position="512"/>
        <end position="600"/>
    </location>
</feature>
<keyword evidence="10 20" id="KW-0067">ATP-binding</keyword>
<evidence type="ECO:0000256" key="18">
    <source>
        <dbReference type="ARBA" id="ARBA00051243"/>
    </source>
</evidence>
<dbReference type="PANTHER" id="PTHR24416">
    <property type="entry name" value="TYROSINE-PROTEIN KINASE RECEPTOR"/>
    <property type="match status" value="1"/>
</dbReference>
<evidence type="ECO:0000259" key="25">
    <source>
        <dbReference type="PROSITE" id="PS50835"/>
    </source>
</evidence>
<evidence type="ECO:0000259" key="24">
    <source>
        <dbReference type="PROSITE" id="PS50011"/>
    </source>
</evidence>
<evidence type="ECO:0000256" key="13">
    <source>
        <dbReference type="ARBA" id="ARBA00023137"/>
    </source>
</evidence>
<keyword evidence="7" id="KW-0677">Repeat</keyword>
<feature type="domain" description="Protein kinase" evidence="24">
    <location>
        <begin position="1024"/>
        <end position="1313"/>
    </location>
</feature>
<dbReference type="GO" id="GO:0007169">
    <property type="term" value="P:cell surface receptor protein tyrosine kinase signaling pathway"/>
    <property type="evidence" value="ECO:0007669"/>
    <property type="project" value="TreeGrafter"/>
</dbReference>
<evidence type="ECO:0000256" key="19">
    <source>
        <dbReference type="ARBA" id="ARBA00056965"/>
    </source>
</evidence>
<dbReference type="PROSITE" id="PS00107">
    <property type="entry name" value="PROTEIN_KINASE_ATP"/>
    <property type="match status" value="1"/>
</dbReference>
<keyword evidence="3" id="KW-0597">Phosphoprotein</keyword>
<feature type="domain" description="Ig-like" evidence="25">
    <location>
        <begin position="20"/>
        <end position="105"/>
    </location>
</feature>
<dbReference type="EMBL" id="JALNTZ010000010">
    <property type="protein sequence ID" value="KAJ3639844.1"/>
    <property type="molecule type" value="Genomic_DNA"/>
</dbReference>
<keyword evidence="12 22" id="KW-0472">Membrane</keyword>
<dbReference type="Pfam" id="PF13927">
    <property type="entry name" value="Ig_3"/>
    <property type="match status" value="4"/>
</dbReference>
<dbReference type="GO" id="GO:0005524">
    <property type="term" value="F:ATP binding"/>
    <property type="evidence" value="ECO:0007669"/>
    <property type="project" value="UniProtKB-UniRule"/>
</dbReference>
<dbReference type="PRINTS" id="PR00109">
    <property type="entry name" value="TYRKINASE"/>
</dbReference>
<dbReference type="PROSITE" id="PS50011">
    <property type="entry name" value="PROTEIN_KINASE_DOM"/>
    <property type="match status" value="1"/>
</dbReference>
<evidence type="ECO:0000256" key="6">
    <source>
        <dbReference type="ARBA" id="ARBA00022729"/>
    </source>
</evidence>
<dbReference type="SUPFAM" id="SSF56112">
    <property type="entry name" value="Protein kinase-like (PK-like)"/>
    <property type="match status" value="1"/>
</dbReference>
<dbReference type="GO" id="GO:0043235">
    <property type="term" value="C:receptor complex"/>
    <property type="evidence" value="ECO:0007669"/>
    <property type="project" value="TreeGrafter"/>
</dbReference>
<dbReference type="Pfam" id="PF07714">
    <property type="entry name" value="PK_Tyr_Ser-Thr"/>
    <property type="match status" value="1"/>
</dbReference>
<dbReference type="Proteomes" id="UP001168821">
    <property type="component" value="Unassembled WGS sequence"/>
</dbReference>
<dbReference type="InterPro" id="IPR008266">
    <property type="entry name" value="Tyr_kinase_AS"/>
</dbReference>
<evidence type="ECO:0000256" key="7">
    <source>
        <dbReference type="ARBA" id="ARBA00022737"/>
    </source>
</evidence>
<evidence type="ECO:0000256" key="16">
    <source>
        <dbReference type="ARBA" id="ARBA00023180"/>
    </source>
</evidence>
<dbReference type="InterPro" id="IPR013783">
    <property type="entry name" value="Ig-like_fold"/>
</dbReference>
<feature type="domain" description="Ig-like" evidence="25">
    <location>
        <begin position="714"/>
        <end position="803"/>
    </location>
</feature>
<evidence type="ECO:0000256" key="15">
    <source>
        <dbReference type="ARBA" id="ARBA00023170"/>
    </source>
</evidence>
<dbReference type="SMART" id="SM00219">
    <property type="entry name" value="TyrKc"/>
    <property type="match status" value="1"/>
</dbReference>
<dbReference type="InterPro" id="IPR011009">
    <property type="entry name" value="Kinase-like_dom_sf"/>
</dbReference>
<dbReference type="InterPro" id="IPR000719">
    <property type="entry name" value="Prot_kinase_dom"/>
</dbReference>
<evidence type="ECO:0000256" key="1">
    <source>
        <dbReference type="ARBA" id="ARBA00004167"/>
    </source>
</evidence>
<keyword evidence="14" id="KW-1015">Disulfide bond</keyword>
<dbReference type="InterPro" id="IPR036179">
    <property type="entry name" value="Ig-like_dom_sf"/>
</dbReference>
<keyword evidence="15" id="KW-0675">Receptor</keyword>
<evidence type="ECO:0000256" key="4">
    <source>
        <dbReference type="ARBA" id="ARBA00022679"/>
    </source>
</evidence>
<dbReference type="InterPro" id="IPR003599">
    <property type="entry name" value="Ig_sub"/>
</dbReference>
<keyword evidence="11 22" id="KW-1133">Transmembrane helix</keyword>
<organism evidence="26 27">
    <name type="scientific">Zophobas morio</name>
    <dbReference type="NCBI Taxonomy" id="2755281"/>
    <lineage>
        <taxon>Eukaryota</taxon>
        <taxon>Metazoa</taxon>
        <taxon>Ecdysozoa</taxon>
        <taxon>Arthropoda</taxon>
        <taxon>Hexapoda</taxon>
        <taxon>Insecta</taxon>
        <taxon>Pterygota</taxon>
        <taxon>Neoptera</taxon>
        <taxon>Endopterygota</taxon>
        <taxon>Coleoptera</taxon>
        <taxon>Polyphaga</taxon>
        <taxon>Cucujiformia</taxon>
        <taxon>Tenebrionidae</taxon>
        <taxon>Zophobas</taxon>
    </lineage>
</organism>
<comment type="caution">
    <text evidence="26">The sequence shown here is derived from an EMBL/GenBank/DDBJ whole genome shotgun (WGS) entry which is preliminary data.</text>
</comment>
<evidence type="ECO:0000256" key="5">
    <source>
        <dbReference type="ARBA" id="ARBA00022692"/>
    </source>
</evidence>
<dbReference type="FunFam" id="1.10.510.10:FF:000007">
    <property type="entry name" value="Fibroblast growth factor receptor"/>
    <property type="match status" value="1"/>
</dbReference>
<name>A0AA38HMD9_9CUCU</name>
<keyword evidence="17" id="KW-0393">Immunoglobulin domain</keyword>
<feature type="region of interest" description="Disordered" evidence="21">
    <location>
        <begin position="1316"/>
        <end position="1339"/>
    </location>
</feature>
<evidence type="ECO:0000256" key="20">
    <source>
        <dbReference type="PROSITE-ProRule" id="PRU10141"/>
    </source>
</evidence>
<accession>A0AA38HMD9</accession>
<comment type="catalytic activity">
    <reaction evidence="18">
        <text>L-tyrosyl-[protein] + ATP = O-phospho-L-tyrosyl-[protein] + ADP + H(+)</text>
        <dbReference type="Rhea" id="RHEA:10596"/>
        <dbReference type="Rhea" id="RHEA-COMP:10136"/>
        <dbReference type="Rhea" id="RHEA-COMP:20101"/>
        <dbReference type="ChEBI" id="CHEBI:15378"/>
        <dbReference type="ChEBI" id="CHEBI:30616"/>
        <dbReference type="ChEBI" id="CHEBI:46858"/>
        <dbReference type="ChEBI" id="CHEBI:61978"/>
        <dbReference type="ChEBI" id="CHEBI:456216"/>
        <dbReference type="EC" id="2.7.10.1"/>
    </reaction>
</comment>
<dbReference type="PROSITE" id="PS50835">
    <property type="entry name" value="IG_LIKE"/>
    <property type="match status" value="8"/>
</dbReference>